<evidence type="ECO:0000313" key="3">
    <source>
        <dbReference type="Proteomes" id="UP000281985"/>
    </source>
</evidence>
<keyword evidence="1" id="KW-1133">Transmembrane helix</keyword>
<feature type="transmembrane region" description="Helical" evidence="1">
    <location>
        <begin position="16"/>
        <end position="35"/>
    </location>
</feature>
<dbReference type="OrthoDB" id="1145018at2"/>
<evidence type="ECO:0008006" key="4">
    <source>
        <dbReference type="Google" id="ProtNLM"/>
    </source>
</evidence>
<keyword evidence="1" id="KW-0472">Membrane</keyword>
<evidence type="ECO:0000313" key="2">
    <source>
        <dbReference type="EMBL" id="RMB58583.1"/>
    </source>
</evidence>
<organism evidence="2 3">
    <name type="scientific">Dokdonia sinensis</name>
    <dbReference type="NCBI Taxonomy" id="2479847"/>
    <lineage>
        <taxon>Bacteria</taxon>
        <taxon>Pseudomonadati</taxon>
        <taxon>Bacteroidota</taxon>
        <taxon>Flavobacteriia</taxon>
        <taxon>Flavobacteriales</taxon>
        <taxon>Flavobacteriaceae</taxon>
        <taxon>Dokdonia</taxon>
    </lineage>
</organism>
<feature type="transmembrane region" description="Helical" evidence="1">
    <location>
        <begin position="47"/>
        <end position="68"/>
    </location>
</feature>
<keyword evidence="1" id="KW-0812">Transmembrane</keyword>
<keyword evidence="3" id="KW-1185">Reference proteome</keyword>
<evidence type="ECO:0000256" key="1">
    <source>
        <dbReference type="SAM" id="Phobius"/>
    </source>
</evidence>
<gene>
    <name evidence="2" type="ORF">EAX61_09795</name>
</gene>
<comment type="caution">
    <text evidence="2">The sequence shown here is derived from an EMBL/GenBank/DDBJ whole genome shotgun (WGS) entry which is preliminary data.</text>
</comment>
<dbReference type="EMBL" id="REFV01000008">
    <property type="protein sequence ID" value="RMB58583.1"/>
    <property type="molecule type" value="Genomic_DNA"/>
</dbReference>
<sequence length="97" mass="11485">MSSKSKNLVIRKIRRYSLVIIFFVVVVLAIYGVRLTNSTDPETLVRGHRFVGAAVVGLFFVWMPTFIYHRWKGRDLKDYMLTEENILKMKDFNDRKK</sequence>
<reference evidence="2 3" key="1">
    <citation type="submission" date="2018-10" db="EMBL/GenBank/DDBJ databases">
        <title>Dokdonia luteus sp. nov., isolated from sea water.</title>
        <authorList>
            <person name="Zhou L.Y."/>
            <person name="Du Z.J."/>
        </authorList>
    </citation>
    <scope>NUCLEOTIDE SEQUENCE [LARGE SCALE GENOMIC DNA]</scope>
    <source>
        <strain evidence="2 3">SH27</strain>
    </source>
</reference>
<protein>
    <recommendedName>
        <fullName evidence="4">2TM domain-containing protein</fullName>
    </recommendedName>
</protein>
<name>A0A3M0GAH5_9FLAO</name>
<dbReference type="AlphaFoldDB" id="A0A3M0GAH5"/>
<dbReference type="Proteomes" id="UP000281985">
    <property type="component" value="Unassembled WGS sequence"/>
</dbReference>
<proteinExistence type="predicted"/>
<accession>A0A3M0GAH5</accession>
<dbReference type="RefSeq" id="WP_121917507.1">
    <property type="nucleotide sequence ID" value="NZ_REFV01000008.1"/>
</dbReference>